<dbReference type="PANTHER" id="PTHR42929:SF5">
    <property type="entry name" value="ABC TRANSPORTER PERMEASE PROTEIN"/>
    <property type="match status" value="1"/>
</dbReference>
<dbReference type="EMBL" id="JAEKJA010000006">
    <property type="protein sequence ID" value="MBJ3775649.1"/>
    <property type="molecule type" value="Genomic_DNA"/>
</dbReference>
<feature type="transmembrane region" description="Helical" evidence="8">
    <location>
        <begin position="215"/>
        <end position="248"/>
    </location>
</feature>
<accession>A0A934MKP5</accession>
<evidence type="ECO:0000259" key="9">
    <source>
        <dbReference type="PROSITE" id="PS50928"/>
    </source>
</evidence>
<dbReference type="RefSeq" id="WP_211110158.1">
    <property type="nucleotide sequence ID" value="NZ_JAEKJA010000006.1"/>
</dbReference>
<reference evidence="10" key="1">
    <citation type="submission" date="2020-12" db="EMBL/GenBank/DDBJ databases">
        <title>Bacterial taxonomy.</title>
        <authorList>
            <person name="Pan X."/>
        </authorList>
    </citation>
    <scope>NUCLEOTIDE SEQUENCE</scope>
    <source>
        <strain evidence="10">B2012</strain>
    </source>
</reference>
<feature type="transmembrane region" description="Helical" evidence="8">
    <location>
        <begin position="162"/>
        <end position="185"/>
    </location>
</feature>
<dbReference type="PANTHER" id="PTHR42929">
    <property type="entry name" value="INNER MEMBRANE ABC TRANSPORTER PERMEASE PROTEIN YDCU-RELATED-RELATED"/>
    <property type="match status" value="1"/>
</dbReference>
<evidence type="ECO:0000313" key="10">
    <source>
        <dbReference type="EMBL" id="MBJ3775649.1"/>
    </source>
</evidence>
<sequence>MATTAAPRLAFLREITLDRIITAILFVSLAAFFFVVLVIPFGLLLSTAFRQMDLMTYQFQDGYSFHQFLRFFSDAYYLRILFDTVVLALETTFVTLVLAYPLALYMSRAGVRERQILRLLSVSPILISIVVMNFGWVIVMAPQGLVNNTLMGLGLIDEPLPLLYSHVVVVLGLVHVHLPFMILAIDNGLGSIQPEVLKAAESLGASRWKTLRNVIWPLSINGVVSGSIVVFALTASSFVTPMLLGGAWTKTLATVAYQQILFTLDSPFGAAICLILLSVTATFSIGLTRLAIRLQPHRAAPAAPAPRP</sequence>
<dbReference type="PROSITE" id="PS50928">
    <property type="entry name" value="ABC_TM1"/>
    <property type="match status" value="1"/>
</dbReference>
<evidence type="ECO:0000256" key="2">
    <source>
        <dbReference type="ARBA" id="ARBA00007069"/>
    </source>
</evidence>
<keyword evidence="3 8" id="KW-0813">Transport</keyword>
<feature type="transmembrane region" description="Helical" evidence="8">
    <location>
        <begin position="76"/>
        <end position="104"/>
    </location>
</feature>
<keyword evidence="11" id="KW-1185">Reference proteome</keyword>
<dbReference type="Gene3D" id="1.10.3720.10">
    <property type="entry name" value="MetI-like"/>
    <property type="match status" value="1"/>
</dbReference>
<dbReference type="SUPFAM" id="SSF161098">
    <property type="entry name" value="MetI-like"/>
    <property type="match status" value="1"/>
</dbReference>
<name>A0A934MKP5_9HYPH</name>
<evidence type="ECO:0000256" key="6">
    <source>
        <dbReference type="ARBA" id="ARBA00022989"/>
    </source>
</evidence>
<gene>
    <name evidence="10" type="ORF">JCR33_08135</name>
</gene>
<dbReference type="InterPro" id="IPR000515">
    <property type="entry name" value="MetI-like"/>
</dbReference>
<proteinExistence type="inferred from homology"/>
<feature type="transmembrane region" description="Helical" evidence="8">
    <location>
        <begin position="20"/>
        <end position="45"/>
    </location>
</feature>
<protein>
    <submittedName>
        <fullName evidence="10">ABC transporter permease</fullName>
    </submittedName>
</protein>
<dbReference type="Pfam" id="PF00528">
    <property type="entry name" value="BPD_transp_1"/>
    <property type="match status" value="1"/>
</dbReference>
<comment type="subcellular location">
    <subcellularLocation>
        <location evidence="1 8">Cell membrane</location>
        <topology evidence="1 8">Multi-pass membrane protein</topology>
    </subcellularLocation>
</comment>
<dbReference type="AlphaFoldDB" id="A0A934MKP5"/>
<keyword evidence="7 8" id="KW-0472">Membrane</keyword>
<feature type="transmembrane region" description="Helical" evidence="8">
    <location>
        <begin position="268"/>
        <end position="288"/>
    </location>
</feature>
<feature type="domain" description="ABC transmembrane type-1" evidence="9">
    <location>
        <begin position="81"/>
        <end position="289"/>
    </location>
</feature>
<dbReference type="Proteomes" id="UP000609531">
    <property type="component" value="Unassembled WGS sequence"/>
</dbReference>
<keyword evidence="4" id="KW-1003">Cell membrane</keyword>
<comment type="similarity">
    <text evidence="2">Belongs to the binding-protein-dependent transport system permease family. CysTW subfamily.</text>
</comment>
<keyword evidence="5 8" id="KW-0812">Transmembrane</keyword>
<evidence type="ECO:0000313" key="11">
    <source>
        <dbReference type="Proteomes" id="UP000609531"/>
    </source>
</evidence>
<dbReference type="GO" id="GO:0055085">
    <property type="term" value="P:transmembrane transport"/>
    <property type="evidence" value="ECO:0007669"/>
    <property type="project" value="InterPro"/>
</dbReference>
<evidence type="ECO:0000256" key="1">
    <source>
        <dbReference type="ARBA" id="ARBA00004651"/>
    </source>
</evidence>
<dbReference type="GO" id="GO:0005886">
    <property type="term" value="C:plasma membrane"/>
    <property type="evidence" value="ECO:0007669"/>
    <property type="project" value="UniProtKB-SubCell"/>
</dbReference>
<organism evidence="10 11">
    <name type="scientific">Acuticoccus mangrovi</name>
    <dbReference type="NCBI Taxonomy" id="2796142"/>
    <lineage>
        <taxon>Bacteria</taxon>
        <taxon>Pseudomonadati</taxon>
        <taxon>Pseudomonadota</taxon>
        <taxon>Alphaproteobacteria</taxon>
        <taxon>Hyphomicrobiales</taxon>
        <taxon>Amorphaceae</taxon>
        <taxon>Acuticoccus</taxon>
    </lineage>
</organism>
<dbReference type="InterPro" id="IPR035906">
    <property type="entry name" value="MetI-like_sf"/>
</dbReference>
<evidence type="ECO:0000256" key="3">
    <source>
        <dbReference type="ARBA" id="ARBA00022448"/>
    </source>
</evidence>
<keyword evidence="6 8" id="KW-1133">Transmembrane helix</keyword>
<dbReference type="CDD" id="cd06261">
    <property type="entry name" value="TM_PBP2"/>
    <property type="match status" value="1"/>
</dbReference>
<evidence type="ECO:0000256" key="5">
    <source>
        <dbReference type="ARBA" id="ARBA00022692"/>
    </source>
</evidence>
<evidence type="ECO:0000256" key="7">
    <source>
        <dbReference type="ARBA" id="ARBA00023136"/>
    </source>
</evidence>
<feature type="transmembrane region" description="Helical" evidence="8">
    <location>
        <begin position="116"/>
        <end position="142"/>
    </location>
</feature>
<comment type="caution">
    <text evidence="10">The sequence shown here is derived from an EMBL/GenBank/DDBJ whole genome shotgun (WGS) entry which is preliminary data.</text>
</comment>
<evidence type="ECO:0000256" key="8">
    <source>
        <dbReference type="RuleBase" id="RU363032"/>
    </source>
</evidence>
<evidence type="ECO:0000256" key="4">
    <source>
        <dbReference type="ARBA" id="ARBA00022475"/>
    </source>
</evidence>